<protein>
    <submittedName>
        <fullName evidence="1 3">Uncharacterized protein</fullName>
    </submittedName>
</protein>
<evidence type="ECO:0000313" key="3">
    <source>
        <dbReference type="WBParaSite" id="SBAD_0000950501-mRNA-1"/>
    </source>
</evidence>
<dbReference type="WBParaSite" id="SBAD_0000950501-mRNA-1">
    <property type="protein sequence ID" value="SBAD_0000950501-mRNA-1"/>
    <property type="gene ID" value="SBAD_0000950501"/>
</dbReference>
<dbReference type="AlphaFoldDB" id="A0A183IZX8"/>
<accession>A0A183IZX8</accession>
<sequence length="76" mass="8405">MLSALDTLRSSGTRSVVRLALLHEYGPPAMVGNRIFRCVSCSRNRSISTDIGLHLRNEVEKSSEVFAGIWSNKISI</sequence>
<proteinExistence type="predicted"/>
<name>A0A183IZX8_9BILA</name>
<evidence type="ECO:0000313" key="1">
    <source>
        <dbReference type="EMBL" id="VDP21729.1"/>
    </source>
</evidence>
<evidence type="ECO:0000313" key="2">
    <source>
        <dbReference type="Proteomes" id="UP000270296"/>
    </source>
</evidence>
<keyword evidence="2" id="KW-1185">Reference proteome</keyword>
<reference evidence="3" key="1">
    <citation type="submission" date="2016-06" db="UniProtKB">
        <authorList>
            <consortium name="WormBaseParasite"/>
        </authorList>
    </citation>
    <scope>IDENTIFICATION</scope>
</reference>
<dbReference type="Proteomes" id="UP000270296">
    <property type="component" value="Unassembled WGS sequence"/>
</dbReference>
<gene>
    <name evidence="1" type="ORF">SBAD_LOCUS9176</name>
</gene>
<organism evidence="3">
    <name type="scientific">Soboliphyme baturini</name>
    <dbReference type="NCBI Taxonomy" id="241478"/>
    <lineage>
        <taxon>Eukaryota</taxon>
        <taxon>Metazoa</taxon>
        <taxon>Ecdysozoa</taxon>
        <taxon>Nematoda</taxon>
        <taxon>Enoplea</taxon>
        <taxon>Dorylaimia</taxon>
        <taxon>Dioctophymatida</taxon>
        <taxon>Dioctophymatoidea</taxon>
        <taxon>Soboliphymatidae</taxon>
        <taxon>Soboliphyme</taxon>
    </lineage>
</organism>
<dbReference type="EMBL" id="UZAM01012413">
    <property type="protein sequence ID" value="VDP21729.1"/>
    <property type="molecule type" value="Genomic_DNA"/>
</dbReference>
<reference evidence="1 2" key="2">
    <citation type="submission" date="2018-11" db="EMBL/GenBank/DDBJ databases">
        <authorList>
            <consortium name="Pathogen Informatics"/>
        </authorList>
    </citation>
    <scope>NUCLEOTIDE SEQUENCE [LARGE SCALE GENOMIC DNA]</scope>
</reference>